<feature type="compositionally biased region" description="Low complexity" evidence="1">
    <location>
        <begin position="146"/>
        <end position="157"/>
    </location>
</feature>
<proteinExistence type="predicted"/>
<reference evidence="2 3" key="1">
    <citation type="submission" date="2014-04" db="EMBL/GenBank/DDBJ databases">
        <authorList>
            <consortium name="DOE Joint Genome Institute"/>
            <person name="Kuo A."/>
            <person name="Zuccaro A."/>
            <person name="Kohler A."/>
            <person name="Nagy L.G."/>
            <person name="Floudas D."/>
            <person name="Copeland A."/>
            <person name="Barry K.W."/>
            <person name="Cichocki N."/>
            <person name="Veneault-Fourrey C."/>
            <person name="LaButti K."/>
            <person name="Lindquist E.A."/>
            <person name="Lipzen A."/>
            <person name="Lundell T."/>
            <person name="Morin E."/>
            <person name="Murat C."/>
            <person name="Sun H."/>
            <person name="Tunlid A."/>
            <person name="Henrissat B."/>
            <person name="Grigoriev I.V."/>
            <person name="Hibbett D.S."/>
            <person name="Martin F."/>
            <person name="Nordberg H.P."/>
            <person name="Cantor M.N."/>
            <person name="Hua S.X."/>
        </authorList>
    </citation>
    <scope>NUCLEOTIDE SEQUENCE [LARGE SCALE GENOMIC DNA]</scope>
    <source>
        <strain evidence="2 3">MAFF 305830</strain>
    </source>
</reference>
<evidence type="ECO:0000313" key="2">
    <source>
        <dbReference type="EMBL" id="KIM24586.1"/>
    </source>
</evidence>
<dbReference type="AlphaFoldDB" id="A0A0C3AZE3"/>
<keyword evidence="3" id="KW-1185">Reference proteome</keyword>
<sequence length="234" mass="26618">MSGPARSPKKKGYDKPYQRGIIMPPLYFHRITKERVADISGQADLVDGYEHVQMAGQQIWVRVEEWEAARSYYYPDTIPQVQREDDRDSLFSTASTPPQITQSLPQASLSYPLKGPLFPIKKEFKKTPIVLGCRRSPRKIGTKQPGKSGLGESTSGLSGMMARMGLYVDEEAYERGRQERTRQWAQRDGVPPSDEKPRQSQSFMLLDTDENHRFKNPGAQTFKDSATPINYVLF</sequence>
<dbReference type="HOGENOM" id="CLU_1185646_0_0_1"/>
<protein>
    <submittedName>
        <fullName evidence="2">Uncharacterized protein</fullName>
    </submittedName>
</protein>
<dbReference type="EMBL" id="KN824322">
    <property type="protein sequence ID" value="KIM24586.1"/>
    <property type="molecule type" value="Genomic_DNA"/>
</dbReference>
<feature type="region of interest" description="Disordered" evidence="1">
    <location>
        <begin position="136"/>
        <end position="157"/>
    </location>
</feature>
<accession>A0A0C3AZE3</accession>
<feature type="region of interest" description="Disordered" evidence="1">
    <location>
        <begin position="178"/>
        <end position="199"/>
    </location>
</feature>
<evidence type="ECO:0000313" key="3">
    <source>
        <dbReference type="Proteomes" id="UP000054097"/>
    </source>
</evidence>
<organism evidence="2 3">
    <name type="scientific">Serendipita vermifera MAFF 305830</name>
    <dbReference type="NCBI Taxonomy" id="933852"/>
    <lineage>
        <taxon>Eukaryota</taxon>
        <taxon>Fungi</taxon>
        <taxon>Dikarya</taxon>
        <taxon>Basidiomycota</taxon>
        <taxon>Agaricomycotina</taxon>
        <taxon>Agaricomycetes</taxon>
        <taxon>Sebacinales</taxon>
        <taxon>Serendipitaceae</taxon>
        <taxon>Serendipita</taxon>
    </lineage>
</organism>
<dbReference type="Proteomes" id="UP000054097">
    <property type="component" value="Unassembled WGS sequence"/>
</dbReference>
<reference evidence="3" key="2">
    <citation type="submission" date="2015-01" db="EMBL/GenBank/DDBJ databases">
        <title>Evolutionary Origins and Diversification of the Mycorrhizal Mutualists.</title>
        <authorList>
            <consortium name="DOE Joint Genome Institute"/>
            <consortium name="Mycorrhizal Genomics Consortium"/>
            <person name="Kohler A."/>
            <person name="Kuo A."/>
            <person name="Nagy L.G."/>
            <person name="Floudas D."/>
            <person name="Copeland A."/>
            <person name="Barry K.W."/>
            <person name="Cichocki N."/>
            <person name="Veneault-Fourrey C."/>
            <person name="LaButti K."/>
            <person name="Lindquist E.A."/>
            <person name="Lipzen A."/>
            <person name="Lundell T."/>
            <person name="Morin E."/>
            <person name="Murat C."/>
            <person name="Riley R."/>
            <person name="Ohm R."/>
            <person name="Sun H."/>
            <person name="Tunlid A."/>
            <person name="Henrissat B."/>
            <person name="Grigoriev I.V."/>
            <person name="Hibbett D.S."/>
            <person name="Martin F."/>
        </authorList>
    </citation>
    <scope>NUCLEOTIDE SEQUENCE [LARGE SCALE GENOMIC DNA]</scope>
    <source>
        <strain evidence="3">MAFF 305830</strain>
    </source>
</reference>
<gene>
    <name evidence="2" type="ORF">M408DRAFT_10884</name>
</gene>
<evidence type="ECO:0000256" key="1">
    <source>
        <dbReference type="SAM" id="MobiDB-lite"/>
    </source>
</evidence>
<name>A0A0C3AZE3_SERVB</name>